<evidence type="ECO:0000259" key="1">
    <source>
        <dbReference type="Pfam" id="PF25597"/>
    </source>
</evidence>
<reference evidence="2" key="1">
    <citation type="submission" date="2020-06" db="EMBL/GenBank/DDBJ databases">
        <authorList>
            <person name="Ji K."/>
            <person name="Li J."/>
        </authorList>
    </citation>
    <scope>NUCLEOTIDE SEQUENCE</scope>
    <source>
        <strain evidence="2">JKM2019</strain>
        <tissue evidence="2">Whole body</tissue>
    </source>
</reference>
<gene>
    <name evidence="2" type="ORF">HUG17_1188</name>
</gene>
<feature type="domain" description="Retroviral polymerase SH3-like" evidence="1">
    <location>
        <begin position="1"/>
        <end position="33"/>
    </location>
</feature>
<dbReference type="Proteomes" id="UP000828236">
    <property type="component" value="Unassembled WGS sequence"/>
</dbReference>
<dbReference type="AlphaFoldDB" id="A0A9D4P9Q3"/>
<evidence type="ECO:0000313" key="2">
    <source>
        <dbReference type="EMBL" id="KAH7645650.1"/>
    </source>
</evidence>
<protein>
    <recommendedName>
        <fullName evidence="1">Retroviral polymerase SH3-like domain-containing protein</fullName>
    </recommendedName>
</protein>
<proteinExistence type="predicted"/>
<accession>A0A9D4P9Q3</accession>
<comment type="caution">
    <text evidence="2">The sequence shown here is derived from an EMBL/GenBank/DDBJ whole genome shotgun (WGS) entry which is preliminary data.</text>
</comment>
<reference evidence="2" key="2">
    <citation type="journal article" date="2021" name="World Allergy Organ. J.">
        <title>Chromosome-level assembly of Dermatophagoides farinae genome and transcriptome reveals two novel allergens Der f 37 and Der f 39.</title>
        <authorList>
            <person name="Chen J."/>
            <person name="Cai Z."/>
            <person name="Fan D."/>
            <person name="Hu J."/>
            <person name="Hou Y."/>
            <person name="He Y."/>
            <person name="Zhang Z."/>
            <person name="Zhao Z."/>
            <person name="Gao P."/>
            <person name="Hu W."/>
            <person name="Sun J."/>
            <person name="Li J."/>
            <person name="Ji K."/>
        </authorList>
    </citation>
    <scope>NUCLEOTIDE SEQUENCE</scope>
    <source>
        <strain evidence="2">JKM2019</strain>
    </source>
</reference>
<dbReference type="InterPro" id="IPR057670">
    <property type="entry name" value="SH3_retrovirus"/>
</dbReference>
<dbReference type="Pfam" id="PF25597">
    <property type="entry name" value="SH3_retrovirus"/>
    <property type="match status" value="1"/>
</dbReference>
<organism evidence="2">
    <name type="scientific">Dermatophagoides farinae</name>
    <name type="common">American house dust mite</name>
    <dbReference type="NCBI Taxonomy" id="6954"/>
    <lineage>
        <taxon>Eukaryota</taxon>
        <taxon>Metazoa</taxon>
        <taxon>Ecdysozoa</taxon>
        <taxon>Arthropoda</taxon>
        <taxon>Chelicerata</taxon>
        <taxon>Arachnida</taxon>
        <taxon>Acari</taxon>
        <taxon>Acariformes</taxon>
        <taxon>Sarcoptiformes</taxon>
        <taxon>Astigmata</taxon>
        <taxon>Psoroptidia</taxon>
        <taxon>Analgoidea</taxon>
        <taxon>Pyroglyphidae</taxon>
        <taxon>Dermatophagoidinae</taxon>
        <taxon>Dermatophagoides</taxon>
    </lineage>
</organism>
<sequence>MVGYHSSNTYRVYCPTNRRIEFACDVKFNEQAKCHISTNSSNIDKNLNSINNDDQNLSFSSNESTDLNHHDQTVTKNKTSILSTTIGEVTKMLSILDDDSEKCCNNQSTIGRGSSNRRYEINPERINSLRPRSNESECGHCWQ</sequence>
<name>A0A9D4P9Q3_DERFA</name>
<dbReference type="EMBL" id="SDOV01000001">
    <property type="protein sequence ID" value="KAH7645650.1"/>
    <property type="molecule type" value="Genomic_DNA"/>
</dbReference>